<evidence type="ECO:0008006" key="4">
    <source>
        <dbReference type="Google" id="ProtNLM"/>
    </source>
</evidence>
<comment type="caution">
    <text evidence="2">The sequence shown here is derived from an EMBL/GenBank/DDBJ whole genome shotgun (WGS) entry which is preliminary data.</text>
</comment>
<evidence type="ECO:0000313" key="3">
    <source>
        <dbReference type="Proteomes" id="UP000260814"/>
    </source>
</evidence>
<sequence length="608" mass="69717">MTRRNDYESAREESLRRAQRHASALSGVQEAEEQETAANYIYMNPAQRAVYNYRCRNTTVEAGRGTGKTDGLITPEMAGCIQSMPRGTGLFLGNSIKQLFTKTVPKTLYSLERMTGLKEGVHFFRGHAPAKCNFKEPIVKPKVWENCIHFWNGFVYYMISTGVKAAANGMDSCSIIGDECRFMPEGLIKAEILPTLRGINTNHPGFDESLNPYYKSIFFVSDAPLTKRQAWLRKRREEQTPEINRKIAEMIREAQICPEIVQSPKYQRELNKLRCQASIYFSFSSIENIDILGEQFIRTMQKELTPTMFDISIRNVEKEEINDGYYANFDPDVHCYLSNDEEQLEAAQKYKKRTITQIYNGGRTLRVESESIDLNELSKAQDCCLDTDIKPGEPLRIAFDYNAHINCLVIGQTDSRSNTSVLRILNSMTNVKNTRIEGLCKMFCKYYEPHRLTCRDVIFYYDDTAKQGAAYASERHEETRFYNIVKKVLRSHGWNVTEISMGRPMSHNKKYEFLNGCFAGTQRPFLRINKENNEYLIASMENARVKEGRNGFEKDKSQEKNRVSKEVDDIEAELSTRTDLSDAFDTLVIGVRYYGSGRMIGVGMPMSA</sequence>
<gene>
    <name evidence="2" type="ORF">DXB87_10445</name>
</gene>
<dbReference type="RefSeq" id="WP_117702105.1">
    <property type="nucleotide sequence ID" value="NZ_QSTW01000013.1"/>
</dbReference>
<dbReference type="Proteomes" id="UP000260814">
    <property type="component" value="Unassembled WGS sequence"/>
</dbReference>
<feature type="compositionally biased region" description="Basic and acidic residues" evidence="1">
    <location>
        <begin position="1"/>
        <end position="16"/>
    </location>
</feature>
<organism evidence="2 3">
    <name type="scientific">Phocaeicola plebeius</name>
    <dbReference type="NCBI Taxonomy" id="310297"/>
    <lineage>
        <taxon>Bacteria</taxon>
        <taxon>Pseudomonadati</taxon>
        <taxon>Bacteroidota</taxon>
        <taxon>Bacteroidia</taxon>
        <taxon>Bacteroidales</taxon>
        <taxon>Bacteroidaceae</taxon>
        <taxon>Phocaeicola</taxon>
    </lineage>
</organism>
<feature type="region of interest" description="Disordered" evidence="1">
    <location>
        <begin position="1"/>
        <end position="30"/>
    </location>
</feature>
<protein>
    <recommendedName>
        <fullName evidence="4">Terminase</fullName>
    </recommendedName>
</protein>
<evidence type="ECO:0000313" key="2">
    <source>
        <dbReference type="EMBL" id="RGM90311.1"/>
    </source>
</evidence>
<evidence type="ECO:0000256" key="1">
    <source>
        <dbReference type="SAM" id="MobiDB-lite"/>
    </source>
</evidence>
<dbReference type="EMBL" id="QSTW01000013">
    <property type="protein sequence ID" value="RGM90311.1"/>
    <property type="molecule type" value="Genomic_DNA"/>
</dbReference>
<proteinExistence type="predicted"/>
<accession>A0A3E4Z739</accession>
<reference evidence="2 3" key="1">
    <citation type="submission" date="2018-08" db="EMBL/GenBank/DDBJ databases">
        <title>A genome reference for cultivated species of the human gut microbiota.</title>
        <authorList>
            <person name="Zou Y."/>
            <person name="Xue W."/>
            <person name="Luo G."/>
        </authorList>
    </citation>
    <scope>NUCLEOTIDE SEQUENCE [LARGE SCALE GENOMIC DNA]</scope>
    <source>
        <strain evidence="2 3">OM06-2</strain>
    </source>
</reference>
<name>A0A3E4Z739_9BACT</name>
<dbReference type="AlphaFoldDB" id="A0A3E4Z739"/>
<dbReference type="InterPro" id="IPR027417">
    <property type="entry name" value="P-loop_NTPase"/>
</dbReference>
<dbReference type="Gene3D" id="3.40.50.300">
    <property type="entry name" value="P-loop containing nucleotide triphosphate hydrolases"/>
    <property type="match status" value="1"/>
</dbReference>